<evidence type="ECO:0000313" key="1">
    <source>
        <dbReference type="EMBL" id="KAH9474249.1"/>
    </source>
</evidence>
<sequence length="1714" mass="190569">MFSRTSHSRSQLSYTHQHIHMIHIASNLETESSGDVNTPESSTDTMGHGCMQNLSGRMVEYTLFYNDKATRESTIEVDADGYAKCPDCFDRIRCGPGGIKNLEARHRGTAKCRAKAAKLQKSGAKLKDGSISMFLKRTNPADKIRVPSQTIIPKKIGFIPESTPLLSTPLQKMPSELDLNLSQHTETLTVAVSNTVQRLPVTWYKSNLANKMQTLVNNLPAASQHSTSDLLEGFNRNPAEYDDLSISNEDLWEVVLNPLLKSLLGWGTSLDVAAVIEGQHDGLNGLAPFIEYFVVQRHVEESLLEGKFSHLIEGLNKQQLKLGPGYIIPGSKTSDLRLTSAACKGYILDLPNGRSPHSAYPFALHDILPLPWTYEVKNHRMIVRSLRCGTVEVPPHSACCSLCSDLSSNSMLLGIISRIQNGVDVNTPYAYHSMDTLRTVLARKDKQINFLKLQGVSQARAIVRKSKSLDERQRLIIAIASKQVGHVERLLEIGIRQKRSITYILQQYKLAAIGVYHPKSYSDMENMLGLLLMDLGGNRISGIVHRSLGLPGITTLRTKKMVPLLIPSASTPTITEITANITACFQGLSDVLADANVMHTTLAFDEIATEARIRWDEHTNNFLGVCREHGRRTALEFNSQDDVEELFHCLDKGEIHYAREATVGALGIMSPNNCIYAACPILISGDCKRETAEEHAEIIKTVINSVTSTRQQTKLRLVSIASDGETRRGSAFALLTFKHWLSLTSPIFPLLTNMTFMDLHVGDDDLTADKDWKHVFKRFRNLLLRPRGLLISGVRITPSIISTHLKMSGLSAVHVASLCNPNDEQDVKLAFDLLRAIWSLPTITEHQNPSIIEARASLVILGKLFYHIVFPYFCVDLTLSEQLEHISAAVHLALALYHESGTQFIPALLYTDLQIMAKNIFFCVAKAKVHLPHSQFYLVLLGTDRLEEIFGILRTMIGNDSNVDIWQLSSRLTGTTEVSNILAKYPHWDRAPRRLKMPALTRLSQELPDSSDHIKPASWKGNVSVANVTLLTSWKRGRFLLEAECPWIIEILARLECDSKYGMLSPHGKILVGSTLFEHEAHDDISQEIISLERPIVDSDISSTLTSQQANIEDQFLTPFFNESMPSESFIHYTSPDEENFTRTVLYNGDLIPKSRALSLHSKHRGQRSVASTDRLRRVQGAERFGKAINLSEAKCQYSDNAQDIVSILDPVVTLVKCEQHLFLCLGEVNSIKIHSESPVEAISMDDINESDSGKVSISMSILGLRRSTVGDDPTLKADWRTYRLLSERTIHTPAKMVLPINPTIHTSGIGQLYYLLEGSVLVALVSQLRSTIDSDKGVLKKLPQVSLGKEFPYYEESGKACFSASFGLKEALNCCPMCEPPFNFAGKGGPRILEHIGSHILHDPLINRDDEPCGLCLRPSPQCVFFLKKGTGGNIKINTQASLSCPNVIYYKYAVAEKSTSSSPCSNVPIYCPICPKTSPAVWRYNLKYHMIKTHPSASLARHSHLWDLSSFEKSQMKNIWINRLTTGQTRSGSSKAKKSALVISDAHTMSVELPQHSMLSDLDNVSESDSCSEESEIHDDNVLPTPQSEIQSIDNPIDTNISECTQVTNPADIQPNGNDDHVHQDTTLHSESLISQRPRRKRTYFDLNGLSVCVCGLSAHPATGELTAGLAKCKRVNCETVWYHISCLTPKVHAVSKTWACSSCLEGKRSRY</sequence>
<accession>A0ACB8GF63</accession>
<organism evidence="1 2">
    <name type="scientific">Psilocybe cubensis</name>
    <name type="common">Psychedelic mushroom</name>
    <name type="synonym">Stropharia cubensis</name>
    <dbReference type="NCBI Taxonomy" id="181762"/>
    <lineage>
        <taxon>Eukaryota</taxon>
        <taxon>Fungi</taxon>
        <taxon>Dikarya</taxon>
        <taxon>Basidiomycota</taxon>
        <taxon>Agaricomycotina</taxon>
        <taxon>Agaricomycetes</taxon>
        <taxon>Agaricomycetidae</taxon>
        <taxon>Agaricales</taxon>
        <taxon>Agaricineae</taxon>
        <taxon>Strophariaceae</taxon>
        <taxon>Psilocybe</taxon>
    </lineage>
</organism>
<name>A0ACB8GF63_PSICU</name>
<dbReference type="Proteomes" id="UP000664032">
    <property type="component" value="Unassembled WGS sequence"/>
</dbReference>
<comment type="caution">
    <text evidence="1">The sequence shown here is derived from an EMBL/GenBank/DDBJ whole genome shotgun (WGS) entry which is preliminary data.</text>
</comment>
<protein>
    <submittedName>
        <fullName evidence="1">Uncharacterized protein</fullName>
    </submittedName>
</protein>
<gene>
    <name evidence="1" type="ORF">JR316_0013412</name>
</gene>
<reference evidence="1" key="1">
    <citation type="submission" date="2021-10" db="EMBL/GenBank/DDBJ databases">
        <title>Psilocybe cubensis genome.</title>
        <authorList>
            <person name="Mckernan K.J."/>
            <person name="Crawford S."/>
            <person name="Trippe A."/>
            <person name="Kane L.T."/>
            <person name="Mclaughlin S."/>
        </authorList>
    </citation>
    <scope>NUCLEOTIDE SEQUENCE</scope>
    <source>
        <strain evidence="1">MGC-MH-2018</strain>
    </source>
</reference>
<proteinExistence type="predicted"/>
<dbReference type="EMBL" id="JAFIQS020000014">
    <property type="protein sequence ID" value="KAH9474249.1"/>
    <property type="molecule type" value="Genomic_DNA"/>
</dbReference>
<evidence type="ECO:0000313" key="2">
    <source>
        <dbReference type="Proteomes" id="UP000664032"/>
    </source>
</evidence>
<keyword evidence="2" id="KW-1185">Reference proteome</keyword>